<dbReference type="OrthoDB" id="1924287at2759"/>
<comment type="similarity">
    <text evidence="2">Belongs to the CWC22 family.</text>
</comment>
<feature type="compositionally biased region" description="Basic and acidic residues" evidence="7">
    <location>
        <begin position="25"/>
        <end position="49"/>
    </location>
</feature>
<evidence type="ECO:0000259" key="8">
    <source>
        <dbReference type="PROSITE" id="PS51366"/>
    </source>
</evidence>
<dbReference type="InterPro" id="IPR050781">
    <property type="entry name" value="CWC22_splicing_factor"/>
</dbReference>
<feature type="compositionally biased region" description="Basic and acidic residues" evidence="7">
    <location>
        <begin position="1"/>
        <end position="13"/>
    </location>
</feature>
<dbReference type="PROSITE" id="PS51366">
    <property type="entry name" value="MI"/>
    <property type="match status" value="1"/>
</dbReference>
<evidence type="ECO:0000256" key="6">
    <source>
        <dbReference type="ARBA" id="ARBA00023242"/>
    </source>
</evidence>
<keyword evidence="4" id="KW-0810">Translation regulation</keyword>
<gene>
    <name evidence="9" type="ORF">PHJA_001227300</name>
</gene>
<evidence type="ECO:0000256" key="7">
    <source>
        <dbReference type="SAM" id="MobiDB-lite"/>
    </source>
</evidence>
<feature type="region of interest" description="Disordered" evidence="7">
    <location>
        <begin position="1"/>
        <end position="105"/>
    </location>
</feature>
<dbReference type="EMBL" id="BMAC01000226">
    <property type="protein sequence ID" value="GFP90834.1"/>
    <property type="molecule type" value="Genomic_DNA"/>
</dbReference>
<feature type="region of interest" description="Disordered" evidence="7">
    <location>
        <begin position="124"/>
        <end position="153"/>
    </location>
</feature>
<dbReference type="InterPro" id="IPR003891">
    <property type="entry name" value="Initiation_fac_eIF4g_MI"/>
</dbReference>
<name>A0A830C3J2_9LAMI</name>
<comment type="caution">
    <text evidence="9">The sequence shown here is derived from an EMBL/GenBank/DDBJ whole genome shotgun (WGS) entry which is preliminary data.</text>
</comment>
<sequence length="594" mass="69222">MARSYETDSRISDDENPGIGHRHIERSGNRSDDESRRAEPSRTGDERGNHGNIWDSKLDRDSEDDRSWINSRRDDDGMVRERRSRHDDADNDDYRNGDRDYGVDDEIGRSDKIRVRNYLFNSEPESDRIDRSRRSKRGHEGYHYSQYDRRGLEREGERDAYIPPFKLARTMKDINDKSSLEYQRSTWDALKKSINGLMNRVNASNIKSIILELFAENLIRGKGTFCRCCMRSQMLSPQLTDVFAALVAVVNTKFPKIGNLLLRRILYELMRSHERNDKPRLLAGVKFIAHLLNQRVIHELIVLELLTLLLEKPTDDSIGAAVVFVTECGSFLQDLSTQGMHDVYERFRGIFHEGEIDERVKILIKDLFALRKANFQGYPAVRPELDLVDQEDQWTHEVSLTGEINPDIALDIFRPDPNFLKNEKRYKEVKRQILGEEFEEETDIDLVNLRKTMYLAITSSVDYEEAEQKLLRIKLEPGQEARSYIRQYGLLGQRLCMTNKVHRENFEKCFLEQYSMIHRLEAYQIGNVAKFFAHLLATDALPWHVLSYVRLTEEDTNSASRIFVKILFQELSEHLGICLLNEHLSDPAKSILPF</sequence>
<dbReference type="Pfam" id="PF02847">
    <property type="entry name" value="MA3"/>
    <property type="match status" value="1"/>
</dbReference>
<keyword evidence="3" id="KW-0507">mRNA processing</keyword>
<dbReference type="AlphaFoldDB" id="A0A830C3J2"/>
<evidence type="ECO:0000256" key="4">
    <source>
        <dbReference type="ARBA" id="ARBA00022845"/>
    </source>
</evidence>
<dbReference type="GO" id="GO:0003723">
    <property type="term" value="F:RNA binding"/>
    <property type="evidence" value="ECO:0007669"/>
    <property type="project" value="InterPro"/>
</dbReference>
<evidence type="ECO:0000256" key="1">
    <source>
        <dbReference type="ARBA" id="ARBA00004123"/>
    </source>
</evidence>
<keyword evidence="6" id="KW-0539">Nucleus</keyword>
<dbReference type="GO" id="GO:0000398">
    <property type="term" value="P:mRNA splicing, via spliceosome"/>
    <property type="evidence" value="ECO:0007669"/>
    <property type="project" value="TreeGrafter"/>
</dbReference>
<dbReference type="PANTHER" id="PTHR18034:SF3">
    <property type="entry name" value="PRE-MRNA-SPLICING FACTOR CWC22 HOMOLOG"/>
    <property type="match status" value="1"/>
</dbReference>
<feature type="compositionally biased region" description="Basic and acidic residues" evidence="7">
    <location>
        <begin position="56"/>
        <end position="105"/>
    </location>
</feature>
<accession>A0A830C3J2</accession>
<dbReference type="GO" id="GO:0071013">
    <property type="term" value="C:catalytic step 2 spliceosome"/>
    <property type="evidence" value="ECO:0007669"/>
    <property type="project" value="TreeGrafter"/>
</dbReference>
<feature type="compositionally biased region" description="Basic and acidic residues" evidence="7">
    <location>
        <begin position="125"/>
        <end position="153"/>
    </location>
</feature>
<feature type="domain" description="MI" evidence="8">
    <location>
        <begin position="426"/>
        <end position="551"/>
    </location>
</feature>
<organism evidence="9 10">
    <name type="scientific">Phtheirospermum japonicum</name>
    <dbReference type="NCBI Taxonomy" id="374723"/>
    <lineage>
        <taxon>Eukaryota</taxon>
        <taxon>Viridiplantae</taxon>
        <taxon>Streptophyta</taxon>
        <taxon>Embryophyta</taxon>
        <taxon>Tracheophyta</taxon>
        <taxon>Spermatophyta</taxon>
        <taxon>Magnoliopsida</taxon>
        <taxon>eudicotyledons</taxon>
        <taxon>Gunneridae</taxon>
        <taxon>Pentapetalae</taxon>
        <taxon>asterids</taxon>
        <taxon>lamiids</taxon>
        <taxon>Lamiales</taxon>
        <taxon>Orobanchaceae</taxon>
        <taxon>Orobanchaceae incertae sedis</taxon>
        <taxon>Phtheirospermum</taxon>
    </lineage>
</organism>
<dbReference type="InterPro" id="IPR003890">
    <property type="entry name" value="MIF4G-like_typ-3"/>
</dbReference>
<dbReference type="PANTHER" id="PTHR18034">
    <property type="entry name" value="CELL CYCLE CONTROL PROTEIN CWF22-RELATED"/>
    <property type="match status" value="1"/>
</dbReference>
<dbReference type="InterPro" id="IPR016024">
    <property type="entry name" value="ARM-type_fold"/>
</dbReference>
<dbReference type="SUPFAM" id="SSF48371">
    <property type="entry name" value="ARM repeat"/>
    <property type="match status" value="1"/>
</dbReference>
<dbReference type="SMART" id="SM00544">
    <property type="entry name" value="MA3"/>
    <property type="match status" value="1"/>
</dbReference>
<dbReference type="Proteomes" id="UP000653305">
    <property type="component" value="Unassembled WGS sequence"/>
</dbReference>
<evidence type="ECO:0000313" key="10">
    <source>
        <dbReference type="Proteomes" id="UP000653305"/>
    </source>
</evidence>
<dbReference type="GO" id="GO:0006417">
    <property type="term" value="P:regulation of translation"/>
    <property type="evidence" value="ECO:0007669"/>
    <property type="project" value="UniProtKB-KW"/>
</dbReference>
<dbReference type="Gene3D" id="1.25.40.180">
    <property type="match status" value="1"/>
</dbReference>
<dbReference type="Pfam" id="PF02854">
    <property type="entry name" value="MIF4G"/>
    <property type="match status" value="1"/>
</dbReference>
<protein>
    <submittedName>
        <fullName evidence="9">Pre-mRNA-splicing factor cwc22 homolog</fullName>
    </submittedName>
</protein>
<reference evidence="9" key="1">
    <citation type="submission" date="2020-07" db="EMBL/GenBank/DDBJ databases">
        <title>Ethylene signaling mediates host invasion by parasitic plants.</title>
        <authorList>
            <person name="Yoshida S."/>
        </authorList>
    </citation>
    <scope>NUCLEOTIDE SEQUENCE</scope>
    <source>
        <strain evidence="9">Okayama</strain>
    </source>
</reference>
<evidence type="ECO:0000256" key="3">
    <source>
        <dbReference type="ARBA" id="ARBA00022664"/>
    </source>
</evidence>
<keyword evidence="10" id="KW-1185">Reference proteome</keyword>
<evidence type="ECO:0000256" key="5">
    <source>
        <dbReference type="ARBA" id="ARBA00023187"/>
    </source>
</evidence>
<evidence type="ECO:0000313" key="9">
    <source>
        <dbReference type="EMBL" id="GFP90834.1"/>
    </source>
</evidence>
<comment type="subcellular location">
    <subcellularLocation>
        <location evidence="1">Nucleus</location>
    </subcellularLocation>
</comment>
<dbReference type="SMART" id="SM00543">
    <property type="entry name" value="MIF4G"/>
    <property type="match status" value="1"/>
</dbReference>
<evidence type="ECO:0000256" key="2">
    <source>
        <dbReference type="ARBA" id="ARBA00006856"/>
    </source>
</evidence>
<proteinExistence type="inferred from homology"/>
<keyword evidence="5" id="KW-0508">mRNA splicing</keyword>